<evidence type="ECO:0000256" key="1">
    <source>
        <dbReference type="ARBA" id="ARBA00005474"/>
    </source>
</evidence>
<proteinExistence type="inferred from homology"/>
<dbReference type="Pfam" id="PF03195">
    <property type="entry name" value="LOB"/>
    <property type="match status" value="1"/>
</dbReference>
<sequence length="238" mass="26298">MRMSCNGCRVLRKGCSENCNIRTCLAWIESPESQANATVFLAKFYGRTGLINLINAGPNHLRPAIFRSLLHEACGRVVNPIYGSVGLLWSGSWQLCQSAVDAVLKGEAIAPITTDTAANDKGPPIKVYDIRHISKEENTAANGSSHRKRYKTRQAKREPSGSMEEKSNEASHDSSLSHQSEGESDGKEMANFPVELELKLGIEPVLSRANYVVVPVKKRKMGMFRTCQVEKDTCKEED</sequence>
<dbReference type="PIRSF" id="PIRSF038155">
    <property type="entry name" value="Protein_ASYMMETRIC_LEAVES"/>
    <property type="match status" value="1"/>
</dbReference>
<dbReference type="AlphaFoldDB" id="A0ABD1AGD1"/>
<dbReference type="Proteomes" id="UP001558713">
    <property type="component" value="Unassembled WGS sequence"/>
</dbReference>
<feature type="domain" description="LOB" evidence="3">
    <location>
        <begin position="3"/>
        <end position="109"/>
    </location>
</feature>
<feature type="compositionally biased region" description="Basic residues" evidence="2">
    <location>
        <begin position="145"/>
        <end position="154"/>
    </location>
</feature>
<dbReference type="InterPro" id="IPR017414">
    <property type="entry name" value="LOBD"/>
</dbReference>
<accession>A0ABD1AGD1</accession>
<dbReference type="PANTHER" id="PTHR31304:SF73">
    <property type="entry name" value="OS01G0511000 PROTEIN"/>
    <property type="match status" value="1"/>
</dbReference>
<feature type="compositionally biased region" description="Basic and acidic residues" evidence="2">
    <location>
        <begin position="155"/>
        <end position="172"/>
    </location>
</feature>
<dbReference type="EMBL" id="JBANAX010000510">
    <property type="protein sequence ID" value="KAL1205837.1"/>
    <property type="molecule type" value="Genomic_DNA"/>
</dbReference>
<gene>
    <name evidence="4" type="ORF">V5N11_017925</name>
</gene>
<evidence type="ECO:0000259" key="3">
    <source>
        <dbReference type="PROSITE" id="PS50891"/>
    </source>
</evidence>
<evidence type="ECO:0000313" key="4">
    <source>
        <dbReference type="EMBL" id="KAL1205837.1"/>
    </source>
</evidence>
<organism evidence="4 5">
    <name type="scientific">Cardamine amara subsp. amara</name>
    <dbReference type="NCBI Taxonomy" id="228776"/>
    <lineage>
        <taxon>Eukaryota</taxon>
        <taxon>Viridiplantae</taxon>
        <taxon>Streptophyta</taxon>
        <taxon>Embryophyta</taxon>
        <taxon>Tracheophyta</taxon>
        <taxon>Spermatophyta</taxon>
        <taxon>Magnoliopsida</taxon>
        <taxon>eudicotyledons</taxon>
        <taxon>Gunneridae</taxon>
        <taxon>Pentapetalae</taxon>
        <taxon>rosids</taxon>
        <taxon>malvids</taxon>
        <taxon>Brassicales</taxon>
        <taxon>Brassicaceae</taxon>
        <taxon>Cardamineae</taxon>
        <taxon>Cardamine</taxon>
    </lineage>
</organism>
<evidence type="ECO:0000256" key="2">
    <source>
        <dbReference type="SAM" id="MobiDB-lite"/>
    </source>
</evidence>
<protein>
    <submittedName>
        <fullName evidence="4">LOB domain-containing protein 41</fullName>
    </submittedName>
</protein>
<comment type="similarity">
    <text evidence="1">Belongs to the LOB domain-containing protein family.</text>
</comment>
<dbReference type="InterPro" id="IPR004883">
    <property type="entry name" value="LOB"/>
</dbReference>
<dbReference type="PANTHER" id="PTHR31304">
    <property type="entry name" value="LOB DOMAIN-CONTAINING PROTEIN 38"/>
    <property type="match status" value="1"/>
</dbReference>
<feature type="region of interest" description="Disordered" evidence="2">
    <location>
        <begin position="136"/>
        <end position="188"/>
    </location>
</feature>
<evidence type="ECO:0000313" key="5">
    <source>
        <dbReference type="Proteomes" id="UP001558713"/>
    </source>
</evidence>
<comment type="caution">
    <text evidence="4">The sequence shown here is derived from an EMBL/GenBank/DDBJ whole genome shotgun (WGS) entry which is preliminary data.</text>
</comment>
<keyword evidence="5" id="KW-1185">Reference proteome</keyword>
<name>A0ABD1AGD1_CARAN</name>
<reference evidence="4 5" key="1">
    <citation type="submission" date="2024-04" db="EMBL/GenBank/DDBJ databases">
        <title>Genome assembly C_amara_ONT_v2.</title>
        <authorList>
            <person name="Yant L."/>
            <person name="Moore C."/>
            <person name="Slenker M."/>
        </authorList>
    </citation>
    <scope>NUCLEOTIDE SEQUENCE [LARGE SCALE GENOMIC DNA]</scope>
    <source>
        <tissue evidence="4">Leaf</tissue>
    </source>
</reference>
<dbReference type="PROSITE" id="PS50891">
    <property type="entry name" value="LOB"/>
    <property type="match status" value="1"/>
</dbReference>